<feature type="domain" description="Calcineurin-like phosphoesterase" evidence="2">
    <location>
        <begin position="3"/>
        <end position="200"/>
    </location>
</feature>
<reference evidence="3" key="1">
    <citation type="submission" date="2009-06" db="EMBL/GenBank/DDBJ databases">
        <title>Complete sequence of chromosome 1 of Variovorax paradoxus S110.</title>
        <authorList>
            <consortium name="US DOE Joint Genome Institute"/>
            <person name="Lucas S."/>
            <person name="Copeland A."/>
            <person name="Lapidus A."/>
            <person name="Glavina del Rio T."/>
            <person name="Tice H."/>
            <person name="Bruce D."/>
            <person name="Goodwin L."/>
            <person name="Pitluck S."/>
            <person name="Chertkov O."/>
            <person name="Brettin T."/>
            <person name="Detter J.C."/>
            <person name="Han C."/>
            <person name="Larimer F."/>
            <person name="Land M."/>
            <person name="Hauser L."/>
            <person name="Kyrpides N."/>
            <person name="Ovchinnikova G."/>
            <person name="Orwin P."/>
            <person name="Leadbetter J.R."/>
            <person name="Spain J.C."/>
            <person name="Han J.I."/>
        </authorList>
    </citation>
    <scope>NUCLEOTIDE SEQUENCE</scope>
    <source>
        <strain evidence="3">S110</strain>
    </source>
</reference>
<dbReference type="InterPro" id="IPR041796">
    <property type="entry name" value="Mre11_N"/>
</dbReference>
<evidence type="ECO:0000259" key="2">
    <source>
        <dbReference type="Pfam" id="PF00149"/>
    </source>
</evidence>
<dbReference type="eggNOG" id="COG0420">
    <property type="taxonomic scope" value="Bacteria"/>
</dbReference>
<dbReference type="STRING" id="543728.Vapar_4580"/>
<dbReference type="Gene3D" id="3.60.21.10">
    <property type="match status" value="1"/>
</dbReference>
<dbReference type="InterPro" id="IPR050535">
    <property type="entry name" value="DNA_Repair-Maintenance_Comp"/>
</dbReference>
<dbReference type="InterPro" id="IPR004843">
    <property type="entry name" value="Calcineurin-like_PHP"/>
</dbReference>
<name>C5CL35_VARPS</name>
<dbReference type="AlphaFoldDB" id="C5CL35"/>
<keyword evidence="1" id="KW-0378">Hydrolase</keyword>
<dbReference type="SUPFAM" id="SSF56300">
    <property type="entry name" value="Metallo-dependent phosphatases"/>
    <property type="match status" value="1"/>
</dbReference>
<dbReference type="GO" id="GO:0016787">
    <property type="term" value="F:hydrolase activity"/>
    <property type="evidence" value="ECO:0007669"/>
    <property type="project" value="UniProtKB-KW"/>
</dbReference>
<organism evidence="3">
    <name type="scientific">Variovorax paradoxus (strain S110)</name>
    <dbReference type="NCBI Taxonomy" id="543728"/>
    <lineage>
        <taxon>Bacteria</taxon>
        <taxon>Pseudomonadati</taxon>
        <taxon>Pseudomonadota</taxon>
        <taxon>Betaproteobacteria</taxon>
        <taxon>Burkholderiales</taxon>
        <taxon>Comamonadaceae</taxon>
        <taxon>Variovorax</taxon>
    </lineage>
</organism>
<sequence>MDFKFIHAADLHIDSPMRGLSAYDGAPLERLRSATRQTLISLVDLAIEEQVALVLYVGDIFDGDWADFHTGQFFREQNVRLVREGIRVYIVKGNHDAESQITKVLPKVEGVHIFDHKRCESQEIPELKVALHGQSFKQRAVTDDLAADYPVAKEDWFNIGLLHTCLTPETAGTHLPYAPTSVTTLASKGYDYFALGHVHQRQVVREDSPRIVFPGNLQGRHANEPGTKGCELVTVRDGHIESQHVSLERVRWHRLAIDATDLANVDMLAVACAAQLQAQFSDAPEPLHAVRVKVHGQSELARIEAAQRGTVEAAVRAAAQDLQGLDVWIEKVELELSAPVDRTELARRGDALSEVVRLVDELAGDDIAVLTWVRAELQDLKELPVELTSLAPASLDADALRELLADAEATVLAKMPVGKSDQTKQEKAT</sequence>
<proteinExistence type="predicted"/>
<dbReference type="PIRSF" id="PIRSF033091">
    <property type="entry name" value="Pesterase_YhaO"/>
    <property type="match status" value="1"/>
</dbReference>
<dbReference type="CDD" id="cd00840">
    <property type="entry name" value="MPP_Mre11_N"/>
    <property type="match status" value="1"/>
</dbReference>
<dbReference type="KEGG" id="vap:Vapar_4580"/>
<dbReference type="HOGENOM" id="CLU_026621_4_0_4"/>
<gene>
    <name evidence="3" type="ordered locus">Vapar_4580</name>
</gene>
<dbReference type="OrthoDB" id="9773856at2"/>
<dbReference type="InterPro" id="IPR014576">
    <property type="entry name" value="Pesterase_YhaO"/>
</dbReference>
<dbReference type="PANTHER" id="PTHR30337:SF7">
    <property type="entry name" value="PHOSPHOESTERASE"/>
    <property type="match status" value="1"/>
</dbReference>
<evidence type="ECO:0000313" key="3">
    <source>
        <dbReference type="EMBL" id="ACS21186.1"/>
    </source>
</evidence>
<dbReference type="PANTHER" id="PTHR30337">
    <property type="entry name" value="COMPONENT OF ATP-DEPENDENT DSDNA EXONUCLEASE"/>
    <property type="match status" value="1"/>
</dbReference>
<evidence type="ECO:0000256" key="1">
    <source>
        <dbReference type="ARBA" id="ARBA00022801"/>
    </source>
</evidence>
<dbReference type="EMBL" id="CP001635">
    <property type="protein sequence ID" value="ACS21186.1"/>
    <property type="molecule type" value="Genomic_DNA"/>
</dbReference>
<dbReference type="InterPro" id="IPR029052">
    <property type="entry name" value="Metallo-depent_PP-like"/>
</dbReference>
<protein>
    <submittedName>
        <fullName evidence="3">Metallophosphoesterase</fullName>
    </submittedName>
</protein>
<dbReference type="Pfam" id="PF00149">
    <property type="entry name" value="Metallophos"/>
    <property type="match status" value="1"/>
</dbReference>
<accession>C5CL35</accession>